<keyword evidence="4" id="KW-1185">Reference proteome</keyword>
<dbReference type="PANTHER" id="PTHR13774">
    <property type="entry name" value="PHENAZINE BIOSYNTHESIS PROTEIN"/>
    <property type="match status" value="1"/>
</dbReference>
<dbReference type="EC" id="5.3.3.17" evidence="3"/>
<dbReference type="Pfam" id="PF02567">
    <property type="entry name" value="PhzC-PhzF"/>
    <property type="match status" value="1"/>
</dbReference>
<evidence type="ECO:0000313" key="3">
    <source>
        <dbReference type="EMBL" id="MBB5328484.1"/>
    </source>
</evidence>
<organism evidence="3 4">
    <name type="scientific">Tunturiibacter gelidiferens</name>
    <dbReference type="NCBI Taxonomy" id="3069689"/>
    <lineage>
        <taxon>Bacteria</taxon>
        <taxon>Pseudomonadati</taxon>
        <taxon>Acidobacteriota</taxon>
        <taxon>Terriglobia</taxon>
        <taxon>Terriglobales</taxon>
        <taxon>Acidobacteriaceae</taxon>
        <taxon>Tunturiibacter</taxon>
    </lineage>
</organism>
<sequence length="324" mass="35277">MSNDDPAVAPAPLAAYQTSASRTYDFAQVDVFAERALEGNALAIFTDARGLSSGEMQALARETNLSETTFILPRAPEIERERGVHVRIFLTTEEVPFAGHPTLGTASWLYLNHPIFRGAEEITLDLGVGPIRVRFRPPQPREIGVFGTMRQNEPTFGEALNSSDERAALANALNIPVEDLDPTLPAQIVSTGMAFCIVPLRSMKVATRLRINAQNSRQFLDRVGAKFFFCIASANANSGAQWHARMQFDSGEDPATGSASGCTIAYLVRHGRVASGQQIILEQGIEMLRPSRIHLSASLEDNRVTKVFVGGRTIPVASGRLFLP</sequence>
<dbReference type="GO" id="GO:0102943">
    <property type="term" value="F:trans-2,3-dihydro-3-hydroxy-anthranilate isomerase activity"/>
    <property type="evidence" value="ECO:0007669"/>
    <property type="project" value="UniProtKB-EC"/>
</dbReference>
<dbReference type="RefSeq" id="WP_183976002.1">
    <property type="nucleotide sequence ID" value="NZ_JACHEB010000004.1"/>
</dbReference>
<dbReference type="NCBIfam" id="TIGR00654">
    <property type="entry name" value="PhzF_family"/>
    <property type="match status" value="1"/>
</dbReference>
<dbReference type="AlphaFoldDB" id="A0A9X0QDV9"/>
<dbReference type="EMBL" id="JACHEB010000004">
    <property type="protein sequence ID" value="MBB5328484.1"/>
    <property type="molecule type" value="Genomic_DNA"/>
</dbReference>
<accession>A0A9X0QDV9</accession>
<dbReference type="InterPro" id="IPR003719">
    <property type="entry name" value="Phenazine_PhzF-like"/>
</dbReference>
<feature type="active site" evidence="2">
    <location>
        <position position="67"/>
    </location>
</feature>
<dbReference type="Gene3D" id="3.10.310.10">
    <property type="entry name" value="Diaminopimelate Epimerase, Chain A, domain 1"/>
    <property type="match status" value="2"/>
</dbReference>
<dbReference type="PIRSF" id="PIRSF016184">
    <property type="entry name" value="PhzC_PhzF"/>
    <property type="match status" value="1"/>
</dbReference>
<name>A0A9X0QDV9_9BACT</name>
<dbReference type="PANTHER" id="PTHR13774:SF32">
    <property type="entry name" value="ANTISENSE-ENHANCING SEQUENCE 1"/>
    <property type="match status" value="1"/>
</dbReference>
<keyword evidence="3" id="KW-0413">Isomerase</keyword>
<evidence type="ECO:0000313" key="4">
    <source>
        <dbReference type="Proteomes" id="UP000535182"/>
    </source>
</evidence>
<protein>
    <submittedName>
        <fullName evidence="3">Trans-2,3-dihydro-3-hydroxyanthranilate isomerase</fullName>
        <ecNumber evidence="3">5.3.3.17</ecNumber>
    </submittedName>
</protein>
<comment type="caution">
    <text evidence="3">The sequence shown here is derived from an EMBL/GenBank/DDBJ whole genome shotgun (WGS) entry which is preliminary data.</text>
</comment>
<dbReference type="SUPFAM" id="SSF54506">
    <property type="entry name" value="Diaminopimelate epimerase-like"/>
    <property type="match status" value="1"/>
</dbReference>
<comment type="similarity">
    <text evidence="1">Belongs to the PhzF family.</text>
</comment>
<dbReference type="GO" id="GO:0005737">
    <property type="term" value="C:cytoplasm"/>
    <property type="evidence" value="ECO:0007669"/>
    <property type="project" value="TreeGrafter"/>
</dbReference>
<reference evidence="3 4" key="1">
    <citation type="submission" date="2020-08" db="EMBL/GenBank/DDBJ databases">
        <title>Genomic Encyclopedia of Type Strains, Phase IV (KMG-V): Genome sequencing to study the core and pangenomes of soil and plant-associated prokaryotes.</title>
        <authorList>
            <person name="Whitman W."/>
        </authorList>
    </citation>
    <scope>NUCLEOTIDE SEQUENCE [LARGE SCALE GENOMIC DNA]</scope>
    <source>
        <strain evidence="3 4">X5P2</strain>
    </source>
</reference>
<proteinExistence type="inferred from homology"/>
<gene>
    <name evidence="3" type="ORF">HDF14_002094</name>
</gene>
<dbReference type="Proteomes" id="UP000535182">
    <property type="component" value="Unassembled WGS sequence"/>
</dbReference>
<evidence type="ECO:0000256" key="1">
    <source>
        <dbReference type="ARBA" id="ARBA00008270"/>
    </source>
</evidence>
<evidence type="ECO:0000256" key="2">
    <source>
        <dbReference type="PIRSR" id="PIRSR016184-1"/>
    </source>
</evidence>